<dbReference type="EC" id="2.1.1.198" evidence="6"/>
<organism evidence="8">
    <name type="scientific">uncultured Gemmatimonadaceae bacterium</name>
    <dbReference type="NCBI Taxonomy" id="246130"/>
    <lineage>
        <taxon>Bacteria</taxon>
        <taxon>Pseudomonadati</taxon>
        <taxon>Gemmatimonadota</taxon>
        <taxon>Gemmatimonadia</taxon>
        <taxon>Gemmatimonadales</taxon>
        <taxon>Gemmatimonadaceae</taxon>
        <taxon>environmental samples</taxon>
    </lineage>
</organism>
<protein>
    <recommendedName>
        <fullName evidence="6">Ribosomal RNA small subunit methyltransferase I</fullName>
        <ecNumber evidence="6">2.1.1.198</ecNumber>
    </recommendedName>
    <alternativeName>
        <fullName evidence="6">16S rRNA 2'-O-ribose C1402 methyltransferase</fullName>
    </alternativeName>
    <alternativeName>
        <fullName evidence="6">rRNA (cytidine-2'-O-)-methyltransferase RsmI</fullName>
    </alternativeName>
</protein>
<name>A0A6J4LE18_9BACT</name>
<dbReference type="AlphaFoldDB" id="A0A6J4LE18"/>
<evidence type="ECO:0000256" key="4">
    <source>
        <dbReference type="ARBA" id="ARBA00022679"/>
    </source>
</evidence>
<evidence type="ECO:0000256" key="6">
    <source>
        <dbReference type="HAMAP-Rule" id="MF_01877"/>
    </source>
</evidence>
<dbReference type="EMBL" id="CADCTU010000558">
    <property type="protein sequence ID" value="CAA9331101.1"/>
    <property type="molecule type" value="Genomic_DNA"/>
</dbReference>
<evidence type="ECO:0000313" key="8">
    <source>
        <dbReference type="EMBL" id="CAA9331101.1"/>
    </source>
</evidence>
<comment type="catalytic activity">
    <reaction evidence="6">
        <text>cytidine(1402) in 16S rRNA + S-adenosyl-L-methionine = 2'-O-methylcytidine(1402) in 16S rRNA + S-adenosyl-L-homocysteine + H(+)</text>
        <dbReference type="Rhea" id="RHEA:42924"/>
        <dbReference type="Rhea" id="RHEA-COMP:10285"/>
        <dbReference type="Rhea" id="RHEA-COMP:10286"/>
        <dbReference type="ChEBI" id="CHEBI:15378"/>
        <dbReference type="ChEBI" id="CHEBI:57856"/>
        <dbReference type="ChEBI" id="CHEBI:59789"/>
        <dbReference type="ChEBI" id="CHEBI:74495"/>
        <dbReference type="ChEBI" id="CHEBI:82748"/>
        <dbReference type="EC" id="2.1.1.198"/>
    </reaction>
</comment>
<dbReference type="HAMAP" id="MF_01877">
    <property type="entry name" value="16SrRNA_methyltr_I"/>
    <property type="match status" value="1"/>
</dbReference>
<dbReference type="InterPro" id="IPR018063">
    <property type="entry name" value="SAM_MeTrfase_RsmI_CS"/>
</dbReference>
<evidence type="ECO:0000259" key="7">
    <source>
        <dbReference type="Pfam" id="PF00590"/>
    </source>
</evidence>
<dbReference type="PANTHER" id="PTHR46111:SF1">
    <property type="entry name" value="RIBOSOMAL RNA SMALL SUBUNIT METHYLTRANSFERASE I"/>
    <property type="match status" value="1"/>
</dbReference>
<feature type="domain" description="Tetrapyrrole methylase" evidence="7">
    <location>
        <begin position="7"/>
        <end position="208"/>
    </location>
</feature>
<dbReference type="InterPro" id="IPR035996">
    <property type="entry name" value="4pyrrol_Methylase_sf"/>
</dbReference>
<reference evidence="8" key="1">
    <citation type="submission" date="2020-02" db="EMBL/GenBank/DDBJ databases">
        <authorList>
            <person name="Meier V. D."/>
        </authorList>
    </citation>
    <scope>NUCLEOTIDE SEQUENCE</scope>
    <source>
        <strain evidence="8">AVDCRST_MAG11</strain>
    </source>
</reference>
<dbReference type="InterPro" id="IPR014777">
    <property type="entry name" value="4pyrrole_Mease_sub1"/>
</dbReference>
<gene>
    <name evidence="6" type="primary">rsmI</name>
    <name evidence="8" type="ORF">AVDCRST_MAG11-2477</name>
</gene>
<dbReference type="Gene3D" id="3.40.1010.10">
    <property type="entry name" value="Cobalt-precorrin-4 Transmethylase, Domain 1"/>
    <property type="match status" value="1"/>
</dbReference>
<dbReference type="NCBIfam" id="TIGR00096">
    <property type="entry name" value="16S rRNA (cytidine(1402)-2'-O)-methyltransferase"/>
    <property type="match status" value="1"/>
</dbReference>
<comment type="subcellular location">
    <subcellularLocation>
        <location evidence="6">Cytoplasm</location>
    </subcellularLocation>
</comment>
<comment type="function">
    <text evidence="6">Catalyzes the 2'-O-methylation of the ribose of cytidine 1402 (C1402) in 16S rRNA.</text>
</comment>
<comment type="similarity">
    <text evidence="6">Belongs to the methyltransferase superfamily. RsmI family.</text>
</comment>
<dbReference type="GO" id="GO:0005737">
    <property type="term" value="C:cytoplasm"/>
    <property type="evidence" value="ECO:0007669"/>
    <property type="project" value="UniProtKB-SubCell"/>
</dbReference>
<evidence type="ECO:0000256" key="5">
    <source>
        <dbReference type="ARBA" id="ARBA00022691"/>
    </source>
</evidence>
<dbReference type="Pfam" id="PF00590">
    <property type="entry name" value="TP_methylase"/>
    <property type="match status" value="1"/>
</dbReference>
<evidence type="ECO:0000256" key="3">
    <source>
        <dbReference type="ARBA" id="ARBA00022603"/>
    </source>
</evidence>
<dbReference type="PROSITE" id="PS01296">
    <property type="entry name" value="RSMI"/>
    <property type="match status" value="1"/>
</dbReference>
<dbReference type="SUPFAM" id="SSF53790">
    <property type="entry name" value="Tetrapyrrole methylase"/>
    <property type="match status" value="1"/>
</dbReference>
<keyword evidence="4 6" id="KW-0808">Transferase</keyword>
<dbReference type="Gene3D" id="3.30.950.10">
    <property type="entry name" value="Methyltransferase, Cobalt-precorrin-4 Transmethylase, Domain 2"/>
    <property type="match status" value="1"/>
</dbReference>
<keyword evidence="3 6" id="KW-0489">Methyltransferase</keyword>
<keyword evidence="2 6" id="KW-0698">rRNA processing</keyword>
<evidence type="ECO:0000256" key="1">
    <source>
        <dbReference type="ARBA" id="ARBA00022490"/>
    </source>
</evidence>
<accession>A0A6J4LE18</accession>
<dbReference type="CDD" id="cd11648">
    <property type="entry name" value="RsmI"/>
    <property type="match status" value="1"/>
</dbReference>
<dbReference type="FunFam" id="3.40.1010.10:FF:000007">
    <property type="entry name" value="Ribosomal RNA small subunit methyltransferase I"/>
    <property type="match status" value="1"/>
</dbReference>
<dbReference type="FunFam" id="3.30.950.10:FF:000002">
    <property type="entry name" value="Ribosomal RNA small subunit methyltransferase I"/>
    <property type="match status" value="1"/>
</dbReference>
<keyword evidence="5 6" id="KW-0949">S-adenosyl-L-methionine</keyword>
<dbReference type="InterPro" id="IPR014776">
    <property type="entry name" value="4pyrrole_Mease_sub2"/>
</dbReference>
<keyword evidence="1 6" id="KW-0963">Cytoplasm</keyword>
<proteinExistence type="inferred from homology"/>
<dbReference type="InterPro" id="IPR008189">
    <property type="entry name" value="rRNA_ssu_MeTfrase_I"/>
</dbReference>
<dbReference type="PIRSF" id="PIRSF005917">
    <property type="entry name" value="MTase_YraL"/>
    <property type="match status" value="1"/>
</dbReference>
<dbReference type="PANTHER" id="PTHR46111">
    <property type="entry name" value="RIBOSOMAL RNA SMALL SUBUNIT METHYLTRANSFERASE I"/>
    <property type="match status" value="1"/>
</dbReference>
<sequence>MPDTPGTLFVVSTPIGNLGDLTFRAVDVLRAATLIVAEDTRHSRHLLDRYAVETPVHPYHEHNEARATPALVARLVAGERVALISDAGTPLLSDPGARLVAAAVAAGVPVVPVPGASALLAAIVASGIAADRFTFVGFLPRKGRERSAAVAELVALTHTAVVYEAPPRVADTLAELAAAGAGGRRVAVARELTKQFEEVRRGTVAELAAYYEDAPPRGEVVLVLAGAAPAPAADETTLRERVAELRDRGADARAIVVELTQSFGAPRNLAYRLAHEL</sequence>
<dbReference type="GO" id="GO:0070677">
    <property type="term" value="F:rRNA (cytosine-2'-O-)-methyltransferase activity"/>
    <property type="evidence" value="ECO:0007669"/>
    <property type="project" value="UniProtKB-UniRule"/>
</dbReference>
<dbReference type="InterPro" id="IPR000878">
    <property type="entry name" value="4pyrrol_Mease"/>
</dbReference>
<evidence type="ECO:0000256" key="2">
    <source>
        <dbReference type="ARBA" id="ARBA00022552"/>
    </source>
</evidence>